<evidence type="ECO:0000259" key="1">
    <source>
        <dbReference type="Pfam" id="PF08940"/>
    </source>
</evidence>
<accession>A0A4Q7ZUU3</accession>
<dbReference type="Proteomes" id="UP000292564">
    <property type="component" value="Unassembled WGS sequence"/>
</dbReference>
<proteinExistence type="predicted"/>
<dbReference type="OrthoDB" id="4828144at2"/>
<dbReference type="InterPro" id="IPR015035">
    <property type="entry name" value="DUF1918"/>
</dbReference>
<dbReference type="EMBL" id="SHKY01000001">
    <property type="protein sequence ID" value="RZU54355.1"/>
    <property type="molecule type" value="Genomic_DNA"/>
</dbReference>
<protein>
    <submittedName>
        <fullName evidence="2">Uncharacterized protein DUF1918</fullName>
    </submittedName>
</protein>
<evidence type="ECO:0000313" key="2">
    <source>
        <dbReference type="EMBL" id="RZU54355.1"/>
    </source>
</evidence>
<organism evidence="2 3">
    <name type="scientific">Krasilnikovia cinnamomea</name>
    <dbReference type="NCBI Taxonomy" id="349313"/>
    <lineage>
        <taxon>Bacteria</taxon>
        <taxon>Bacillati</taxon>
        <taxon>Actinomycetota</taxon>
        <taxon>Actinomycetes</taxon>
        <taxon>Micromonosporales</taxon>
        <taxon>Micromonosporaceae</taxon>
        <taxon>Krasilnikovia</taxon>
    </lineage>
</organism>
<name>A0A4Q7ZUU3_9ACTN</name>
<evidence type="ECO:0000313" key="3">
    <source>
        <dbReference type="Proteomes" id="UP000292564"/>
    </source>
</evidence>
<dbReference type="Gene3D" id="2.30.30.440">
    <property type="entry name" value="Domain of unknown function DUF1918"/>
    <property type="match status" value="1"/>
</dbReference>
<dbReference type="Pfam" id="PF08940">
    <property type="entry name" value="DUF1918"/>
    <property type="match status" value="1"/>
</dbReference>
<feature type="domain" description="DUF1918" evidence="1">
    <location>
        <begin position="1"/>
        <end position="57"/>
    </location>
</feature>
<keyword evidence="3" id="KW-1185">Reference proteome</keyword>
<dbReference type="RefSeq" id="WP_130512718.1">
    <property type="nucleotide sequence ID" value="NZ_SHKY01000001.1"/>
</dbReference>
<reference evidence="2 3" key="1">
    <citation type="submission" date="2019-02" db="EMBL/GenBank/DDBJ databases">
        <title>Sequencing the genomes of 1000 actinobacteria strains.</title>
        <authorList>
            <person name="Klenk H.-P."/>
        </authorList>
    </citation>
    <scope>NUCLEOTIDE SEQUENCE [LARGE SCALE GENOMIC DNA]</scope>
    <source>
        <strain evidence="2 3">DSM 45162</strain>
    </source>
</reference>
<sequence length="65" mass="7377">MKARVGDQLIMEGTHVDDHRRIGRIEEVRHSDGTPPYLVRWVDGEQTLCFPGPDAHVQPQDNRGS</sequence>
<dbReference type="SUPFAM" id="SSF50118">
    <property type="entry name" value="Cell growth inhibitor/plasmid maintenance toxic component"/>
    <property type="match status" value="1"/>
</dbReference>
<comment type="caution">
    <text evidence="2">The sequence shown here is derived from an EMBL/GenBank/DDBJ whole genome shotgun (WGS) entry which is preliminary data.</text>
</comment>
<gene>
    <name evidence="2" type="ORF">EV385_6306</name>
</gene>
<dbReference type="AlphaFoldDB" id="A0A4Q7ZUU3"/>